<evidence type="ECO:0000313" key="3">
    <source>
        <dbReference type="Proteomes" id="UP000271889"/>
    </source>
</evidence>
<accession>A0A3P6T808</accession>
<protein>
    <submittedName>
        <fullName evidence="2">Uncharacterized protein</fullName>
    </submittedName>
</protein>
<sequence>MDVTTAHGESHVHKDTLADDDSVMHTKRNATKEPIPMKDDKKVGPLVFASGILHFMVASCLLACIIMNNYEKCSTTLPPAIIVVVLAFSCCFNVVAVILLFLHETNVPHEKTAILGVELMSIVSSVFMILVMAYFVKVPPRLLIVIESHEASQLNKK</sequence>
<dbReference type="Proteomes" id="UP000271889">
    <property type="component" value="Unassembled WGS sequence"/>
</dbReference>
<organism evidence="2 3">
    <name type="scientific">Cylicostephanus goldi</name>
    <name type="common">Nematode worm</name>
    <dbReference type="NCBI Taxonomy" id="71465"/>
    <lineage>
        <taxon>Eukaryota</taxon>
        <taxon>Metazoa</taxon>
        <taxon>Ecdysozoa</taxon>
        <taxon>Nematoda</taxon>
        <taxon>Chromadorea</taxon>
        <taxon>Rhabditida</taxon>
        <taxon>Rhabditina</taxon>
        <taxon>Rhabditomorpha</taxon>
        <taxon>Strongyloidea</taxon>
        <taxon>Strongylidae</taxon>
        <taxon>Cylicostephanus</taxon>
    </lineage>
</organism>
<feature type="transmembrane region" description="Helical" evidence="1">
    <location>
        <begin position="46"/>
        <end position="68"/>
    </location>
</feature>
<evidence type="ECO:0000256" key="1">
    <source>
        <dbReference type="SAM" id="Phobius"/>
    </source>
</evidence>
<feature type="transmembrane region" description="Helical" evidence="1">
    <location>
        <begin position="114"/>
        <end position="136"/>
    </location>
</feature>
<evidence type="ECO:0000313" key="2">
    <source>
        <dbReference type="EMBL" id="VDK84192.1"/>
    </source>
</evidence>
<keyword evidence="1" id="KW-0472">Membrane</keyword>
<gene>
    <name evidence="2" type="ORF">CGOC_LOCUS8244</name>
</gene>
<reference evidence="2 3" key="1">
    <citation type="submission" date="2018-11" db="EMBL/GenBank/DDBJ databases">
        <authorList>
            <consortium name="Pathogen Informatics"/>
        </authorList>
    </citation>
    <scope>NUCLEOTIDE SEQUENCE [LARGE SCALE GENOMIC DNA]</scope>
</reference>
<dbReference type="OrthoDB" id="10421546at2759"/>
<keyword evidence="1" id="KW-0812">Transmembrane</keyword>
<keyword evidence="1" id="KW-1133">Transmembrane helix</keyword>
<proteinExistence type="predicted"/>
<name>A0A3P6T808_CYLGO</name>
<feature type="transmembrane region" description="Helical" evidence="1">
    <location>
        <begin position="80"/>
        <end position="102"/>
    </location>
</feature>
<keyword evidence="3" id="KW-1185">Reference proteome</keyword>
<dbReference type="EMBL" id="UYRV01029947">
    <property type="protein sequence ID" value="VDK84192.1"/>
    <property type="molecule type" value="Genomic_DNA"/>
</dbReference>
<dbReference type="AlphaFoldDB" id="A0A3P6T808"/>